<evidence type="ECO:0000313" key="1">
    <source>
        <dbReference type="EMBL" id="MDC8637675.1"/>
    </source>
</evidence>
<name>A0A9X3YZW4_9XANT</name>
<organism evidence="1 2">
    <name type="scientific">Xanthomonas hortorum pv. hederae</name>
    <dbReference type="NCBI Taxonomy" id="453603"/>
    <lineage>
        <taxon>Bacteria</taxon>
        <taxon>Pseudomonadati</taxon>
        <taxon>Pseudomonadota</taxon>
        <taxon>Gammaproteobacteria</taxon>
        <taxon>Lysobacterales</taxon>
        <taxon>Lysobacteraceae</taxon>
        <taxon>Xanthomonas</taxon>
    </lineage>
</organism>
<gene>
    <name evidence="1" type="ORF">NY667_07565</name>
</gene>
<proteinExistence type="predicted"/>
<reference evidence="1" key="1">
    <citation type="journal article" date="2022" name="Phytopathology">
        <title>Whole genome sequencing-based tracing of a 2022 introduction and outbreak of Xanthomonas hortorum pv. pelargonii.</title>
        <authorList>
            <person name="Iruegas Bocardo F."/>
            <person name="Weisberg A.J."/>
            <person name="Riutta E.R."/>
            <person name="Kilday K.B."/>
            <person name="Bonkowski J.C."/>
            <person name="Creswell T.C."/>
            <person name="Daughtrey M."/>
            <person name="Rane K.K."/>
            <person name="Grunwald N.J."/>
            <person name="Chang J.H."/>
            <person name="Putnam M."/>
        </authorList>
    </citation>
    <scope>NUCLEOTIDE SEQUENCE</scope>
    <source>
        <strain evidence="1">22-338</strain>
    </source>
</reference>
<accession>A0A9X3YZW4</accession>
<dbReference type="AlphaFoldDB" id="A0A9X3YZW4"/>
<protein>
    <submittedName>
        <fullName evidence="1">Uncharacterized protein</fullName>
    </submittedName>
</protein>
<sequence length="51" mass="5585">MLASLLMLPGGMMAQVNSLLSQPHLLVKGPAQKEVTPDRFFVKINFCALDL</sequence>
<dbReference type="RefSeq" id="WP_166767366.1">
    <property type="nucleotide sequence ID" value="NZ_CP168173.1"/>
</dbReference>
<comment type="caution">
    <text evidence="1">The sequence shown here is derived from an EMBL/GenBank/DDBJ whole genome shotgun (WGS) entry which is preliminary data.</text>
</comment>
<reference evidence="1" key="2">
    <citation type="submission" date="2022-08" db="EMBL/GenBank/DDBJ databases">
        <authorList>
            <person name="Iruegas-Bocardo F."/>
            <person name="Weisberg A.J."/>
            <person name="Riutta E.R."/>
            <person name="Kilday K."/>
            <person name="Bonkowski J.C."/>
            <person name="Creswell T."/>
            <person name="Daughtrey M.L."/>
            <person name="Rane K."/>
            <person name="Grunwald N.J."/>
            <person name="Chang J.H."/>
            <person name="Putnam M.L."/>
        </authorList>
    </citation>
    <scope>NUCLEOTIDE SEQUENCE</scope>
    <source>
        <strain evidence="1">22-338</strain>
    </source>
</reference>
<dbReference type="Proteomes" id="UP001140230">
    <property type="component" value="Unassembled WGS sequence"/>
</dbReference>
<evidence type="ECO:0000313" key="2">
    <source>
        <dbReference type="Proteomes" id="UP001140230"/>
    </source>
</evidence>
<dbReference type="EMBL" id="JANWTP010000017">
    <property type="protein sequence ID" value="MDC8637675.1"/>
    <property type="molecule type" value="Genomic_DNA"/>
</dbReference>
<dbReference type="GeneID" id="57958602"/>